<evidence type="ECO:0000256" key="1">
    <source>
        <dbReference type="ARBA" id="ARBA00022490"/>
    </source>
</evidence>
<evidence type="ECO:0000313" key="9">
    <source>
        <dbReference type="Proteomes" id="UP000315103"/>
    </source>
</evidence>
<dbReference type="GO" id="GO:0006364">
    <property type="term" value="P:rRNA processing"/>
    <property type="evidence" value="ECO:0007669"/>
    <property type="project" value="UniProtKB-UniRule"/>
</dbReference>
<dbReference type="SUPFAM" id="SSF50447">
    <property type="entry name" value="Translation proteins"/>
    <property type="match status" value="1"/>
</dbReference>
<organism evidence="8 9">
    <name type="scientific">Salinicoccus cyprini</name>
    <dbReference type="NCBI Taxonomy" id="2493691"/>
    <lineage>
        <taxon>Bacteria</taxon>
        <taxon>Bacillati</taxon>
        <taxon>Bacillota</taxon>
        <taxon>Bacilli</taxon>
        <taxon>Bacillales</taxon>
        <taxon>Staphylococcaceae</taxon>
        <taxon>Salinicoccus</taxon>
    </lineage>
</organism>
<keyword evidence="1 5" id="KW-0963">Cytoplasm</keyword>
<dbReference type="InterPro" id="IPR011961">
    <property type="entry name" value="RimM"/>
</dbReference>
<dbReference type="PANTHER" id="PTHR33692">
    <property type="entry name" value="RIBOSOME MATURATION FACTOR RIMM"/>
    <property type="match status" value="1"/>
</dbReference>
<evidence type="ECO:0000259" key="7">
    <source>
        <dbReference type="Pfam" id="PF24986"/>
    </source>
</evidence>
<keyword evidence="3 5" id="KW-0698">rRNA processing</keyword>
<dbReference type="HAMAP" id="MF_00014">
    <property type="entry name" value="Ribosome_mat_RimM"/>
    <property type="match status" value="1"/>
</dbReference>
<feature type="domain" description="Ribosome maturation factor RimM PRC barrel" evidence="7">
    <location>
        <begin position="96"/>
        <end position="162"/>
    </location>
</feature>
<comment type="subunit">
    <text evidence="5">Binds ribosomal protein uS19.</text>
</comment>
<keyword evidence="9" id="KW-1185">Reference proteome</keyword>
<accession>A0A558AY46</accession>
<keyword evidence="4 5" id="KW-0143">Chaperone</keyword>
<dbReference type="RefSeq" id="WP_145285331.1">
    <property type="nucleotide sequence ID" value="NZ_VMSJ01000001.1"/>
</dbReference>
<dbReference type="InterPro" id="IPR036976">
    <property type="entry name" value="RimM_N_sf"/>
</dbReference>
<dbReference type="Pfam" id="PF01782">
    <property type="entry name" value="RimM"/>
    <property type="match status" value="1"/>
</dbReference>
<evidence type="ECO:0000256" key="2">
    <source>
        <dbReference type="ARBA" id="ARBA00022517"/>
    </source>
</evidence>
<evidence type="ECO:0000313" key="8">
    <source>
        <dbReference type="EMBL" id="TVT29179.1"/>
    </source>
</evidence>
<dbReference type="SUPFAM" id="SSF50346">
    <property type="entry name" value="PRC-barrel domain"/>
    <property type="match status" value="1"/>
</dbReference>
<evidence type="ECO:0000256" key="3">
    <source>
        <dbReference type="ARBA" id="ARBA00022552"/>
    </source>
</evidence>
<gene>
    <name evidence="5 8" type="primary">rimM</name>
    <name evidence="8" type="ORF">FO441_02550</name>
</gene>
<dbReference type="EMBL" id="VMSJ01000001">
    <property type="protein sequence ID" value="TVT29179.1"/>
    <property type="molecule type" value="Genomic_DNA"/>
</dbReference>
<comment type="similarity">
    <text evidence="5">Belongs to the RimM family.</text>
</comment>
<dbReference type="Pfam" id="PF24986">
    <property type="entry name" value="PRC_RimM"/>
    <property type="match status" value="1"/>
</dbReference>
<dbReference type="Gene3D" id="2.40.30.60">
    <property type="entry name" value="RimM"/>
    <property type="match status" value="1"/>
</dbReference>
<dbReference type="InterPro" id="IPR002676">
    <property type="entry name" value="RimM_N"/>
</dbReference>
<comment type="function">
    <text evidence="5">An accessory protein needed during the final step in the assembly of 30S ribosomal subunit, possibly for assembly of the head region. Essential for efficient processing of 16S rRNA. May be needed both before and after RbfA during the maturation of 16S rRNA. It has affinity for free ribosomal 30S subunits but not for 70S ribosomes.</text>
</comment>
<dbReference type="NCBIfam" id="TIGR02273">
    <property type="entry name" value="16S_RimM"/>
    <property type="match status" value="1"/>
</dbReference>
<sequence>MKISIGRLVNFHGIRGEVKVLSDSDFAEDRFSPGSSVEVKGTSYTIDSYRKHKNFHMLKFKGVGNINEVEHLKGSDVLQEAEAVDVPLEEGEYHYRDIIGLDVLLEETLEPIGTVSDIFETGANDVWVVDGDRQYMIPYIEDVVKNIDLERGHIIIHPMEGLLD</sequence>
<dbReference type="OrthoDB" id="9810331at2"/>
<dbReference type="AlphaFoldDB" id="A0A558AY46"/>
<dbReference type="GO" id="GO:0005737">
    <property type="term" value="C:cytoplasm"/>
    <property type="evidence" value="ECO:0007669"/>
    <property type="project" value="UniProtKB-SubCell"/>
</dbReference>
<comment type="caution">
    <text evidence="8">The sequence shown here is derived from an EMBL/GenBank/DDBJ whole genome shotgun (WGS) entry which is preliminary data.</text>
</comment>
<dbReference type="InterPro" id="IPR011033">
    <property type="entry name" value="PRC_barrel-like_sf"/>
</dbReference>
<dbReference type="InterPro" id="IPR056792">
    <property type="entry name" value="PRC_RimM"/>
</dbReference>
<reference evidence="8 9" key="1">
    <citation type="submission" date="2019-07" db="EMBL/GenBank/DDBJ databases">
        <title>Salinicoccus cyprini sp. nov., isolated from gastro-intestinal tract of mirror carp, Cyprinus carpio var. specularis, collected from Gobind Sagar Reservoir, Himachal Pradesh, India.</title>
        <authorList>
            <person name="Talwar C."/>
            <person name="Singh A.K."/>
            <person name="Lal R."/>
            <person name="Negi R.K."/>
        </authorList>
    </citation>
    <scope>NUCLEOTIDE SEQUENCE [LARGE SCALE GENOMIC DNA]</scope>
    <source>
        <strain evidence="8 9">CT19</strain>
    </source>
</reference>
<comment type="subcellular location">
    <subcellularLocation>
        <location evidence="5">Cytoplasm</location>
    </subcellularLocation>
</comment>
<keyword evidence="2 5" id="KW-0690">Ribosome biogenesis</keyword>
<name>A0A558AY46_9STAP</name>
<evidence type="ECO:0000256" key="4">
    <source>
        <dbReference type="ARBA" id="ARBA00023186"/>
    </source>
</evidence>
<dbReference type="GO" id="GO:0043022">
    <property type="term" value="F:ribosome binding"/>
    <property type="evidence" value="ECO:0007669"/>
    <property type="project" value="InterPro"/>
</dbReference>
<dbReference type="GO" id="GO:0042274">
    <property type="term" value="P:ribosomal small subunit biogenesis"/>
    <property type="evidence" value="ECO:0007669"/>
    <property type="project" value="UniProtKB-UniRule"/>
</dbReference>
<comment type="domain">
    <text evidence="5">The PRC barrel domain binds ribosomal protein uS19.</text>
</comment>
<dbReference type="Gene3D" id="2.30.30.240">
    <property type="entry name" value="PRC-barrel domain"/>
    <property type="match status" value="1"/>
</dbReference>
<protein>
    <recommendedName>
        <fullName evidence="5">Ribosome maturation factor RimM</fullName>
    </recommendedName>
</protein>
<dbReference type="InterPro" id="IPR009000">
    <property type="entry name" value="Transl_B-barrel_sf"/>
</dbReference>
<dbReference type="Proteomes" id="UP000315103">
    <property type="component" value="Unassembled WGS sequence"/>
</dbReference>
<dbReference type="GO" id="GO:0005840">
    <property type="term" value="C:ribosome"/>
    <property type="evidence" value="ECO:0007669"/>
    <property type="project" value="InterPro"/>
</dbReference>
<evidence type="ECO:0000259" key="6">
    <source>
        <dbReference type="Pfam" id="PF01782"/>
    </source>
</evidence>
<feature type="domain" description="RimM N-terminal" evidence="6">
    <location>
        <begin position="5"/>
        <end position="81"/>
    </location>
</feature>
<proteinExistence type="inferred from homology"/>
<evidence type="ECO:0000256" key="5">
    <source>
        <dbReference type="HAMAP-Rule" id="MF_00014"/>
    </source>
</evidence>
<dbReference type="PANTHER" id="PTHR33692:SF1">
    <property type="entry name" value="RIBOSOME MATURATION FACTOR RIMM"/>
    <property type="match status" value="1"/>
</dbReference>